<evidence type="ECO:0000256" key="7">
    <source>
        <dbReference type="ARBA" id="ARBA00022884"/>
    </source>
</evidence>
<dbReference type="SMART" id="SM00487">
    <property type="entry name" value="DEXDc"/>
    <property type="match status" value="1"/>
</dbReference>
<evidence type="ECO:0000256" key="3">
    <source>
        <dbReference type="ARBA" id="ARBA00022741"/>
    </source>
</evidence>
<feature type="coiled-coil region" evidence="11">
    <location>
        <begin position="481"/>
        <end position="508"/>
    </location>
</feature>
<dbReference type="InterPro" id="IPR005034">
    <property type="entry name" value="Dicer_dimerisation"/>
</dbReference>
<dbReference type="InterPro" id="IPR014001">
    <property type="entry name" value="Helicase_ATP-bd"/>
</dbReference>
<feature type="domain" description="RNase III" evidence="13">
    <location>
        <begin position="1049"/>
        <end position="1231"/>
    </location>
</feature>
<dbReference type="InterPro" id="IPR036389">
    <property type="entry name" value="RNase_III_sf"/>
</dbReference>
<feature type="region of interest" description="Disordered" evidence="12">
    <location>
        <begin position="1264"/>
        <end position="1289"/>
    </location>
</feature>
<dbReference type="Gene3D" id="1.10.1520.10">
    <property type="entry name" value="Ribonuclease III domain"/>
    <property type="match status" value="2"/>
</dbReference>
<dbReference type="InterPro" id="IPR011545">
    <property type="entry name" value="DEAD/DEAH_box_helicase_dom"/>
</dbReference>
<dbReference type="GO" id="GO:0005737">
    <property type="term" value="C:cytoplasm"/>
    <property type="evidence" value="ECO:0007669"/>
    <property type="project" value="TreeGrafter"/>
</dbReference>
<keyword evidence="7 10" id="KW-0694">RNA-binding</keyword>
<dbReference type="Pfam" id="PF00271">
    <property type="entry name" value="Helicase_C"/>
    <property type="match status" value="1"/>
</dbReference>
<dbReference type="SUPFAM" id="SSF69065">
    <property type="entry name" value="RNase III domain-like"/>
    <property type="match status" value="2"/>
</dbReference>
<dbReference type="PROSITE" id="PS51192">
    <property type="entry name" value="HELICASE_ATP_BIND_1"/>
    <property type="match status" value="1"/>
</dbReference>
<dbReference type="GO" id="GO:0004525">
    <property type="term" value="F:ribonuclease III activity"/>
    <property type="evidence" value="ECO:0007669"/>
    <property type="project" value="InterPro"/>
</dbReference>
<dbReference type="CDD" id="cd00593">
    <property type="entry name" value="RIBOc"/>
    <property type="match status" value="2"/>
</dbReference>
<evidence type="ECO:0000313" key="18">
    <source>
        <dbReference type="Proteomes" id="UP000184383"/>
    </source>
</evidence>
<protein>
    <recommendedName>
        <fullName evidence="19">Dicer-like protein 1</fullName>
    </recommendedName>
</protein>
<evidence type="ECO:0000256" key="10">
    <source>
        <dbReference type="PROSITE-ProRule" id="PRU00657"/>
    </source>
</evidence>
<comment type="similarity">
    <text evidence="10">Belongs to the helicase family. Dicer subfamily.</text>
</comment>
<dbReference type="PROSITE" id="PS50142">
    <property type="entry name" value="RNASE_3_2"/>
    <property type="match status" value="2"/>
</dbReference>
<evidence type="ECO:0000256" key="8">
    <source>
        <dbReference type="ARBA" id="ARBA00023118"/>
    </source>
</evidence>
<dbReference type="SMART" id="SM00490">
    <property type="entry name" value="HELICc"/>
    <property type="match status" value="1"/>
</dbReference>
<gene>
    <name evidence="17" type="ORF">ASPWEDRAFT_60343</name>
</gene>
<dbReference type="Pfam" id="PF00636">
    <property type="entry name" value="Ribonuclease_3"/>
    <property type="match status" value="1"/>
</dbReference>
<evidence type="ECO:0000256" key="12">
    <source>
        <dbReference type="SAM" id="MobiDB-lite"/>
    </source>
</evidence>
<dbReference type="RefSeq" id="XP_040687417.1">
    <property type="nucleotide sequence ID" value="XM_040838515.1"/>
</dbReference>
<feature type="domain" description="Dicer dsRNA-binding fold" evidence="16">
    <location>
        <begin position="534"/>
        <end position="628"/>
    </location>
</feature>
<dbReference type="InterPro" id="IPR027417">
    <property type="entry name" value="P-loop_NTPase"/>
</dbReference>
<dbReference type="PROSITE" id="PS51327">
    <property type="entry name" value="DICER_DSRBF"/>
    <property type="match status" value="1"/>
</dbReference>
<dbReference type="EMBL" id="KV878213">
    <property type="protein sequence ID" value="OJJ33741.1"/>
    <property type="molecule type" value="Genomic_DNA"/>
</dbReference>
<dbReference type="GO" id="GO:0004386">
    <property type="term" value="F:helicase activity"/>
    <property type="evidence" value="ECO:0007669"/>
    <property type="project" value="UniProtKB-KW"/>
</dbReference>
<dbReference type="PANTHER" id="PTHR14950">
    <property type="entry name" value="DICER-RELATED"/>
    <property type="match status" value="1"/>
</dbReference>
<comment type="function">
    <text evidence="9">Dicer-like endonuclease involved in cleaving double-stranded RNA in the RNA interference (RNAi) pathway. Produces 21 to 25 bp dsRNAs (siRNAs) which target the selective destruction of homologous RNAs leading to sequence-specific suppression of gene expression, called post-transcriptional gene silencing (PTGS). Part of a broad host defense response against viral infection and transposons.</text>
</comment>
<feature type="domain" description="Helicase ATP-binding" evidence="14">
    <location>
        <begin position="15"/>
        <end position="194"/>
    </location>
</feature>
<dbReference type="GO" id="GO:0005524">
    <property type="term" value="F:ATP binding"/>
    <property type="evidence" value="ECO:0007669"/>
    <property type="project" value="UniProtKB-KW"/>
</dbReference>
<dbReference type="GeneID" id="63754363"/>
<dbReference type="OrthoDB" id="416741at2759"/>
<keyword evidence="4" id="KW-0378">Hydrolase</keyword>
<dbReference type="SUPFAM" id="SSF52540">
    <property type="entry name" value="P-loop containing nucleoside triphosphate hydrolases"/>
    <property type="match status" value="1"/>
</dbReference>
<dbReference type="Gene3D" id="3.30.160.380">
    <property type="entry name" value="Dicer dimerisation domain"/>
    <property type="match status" value="1"/>
</dbReference>
<evidence type="ECO:0000256" key="9">
    <source>
        <dbReference type="ARBA" id="ARBA00025403"/>
    </source>
</evidence>
<keyword evidence="3" id="KW-0547">Nucleotide-binding</keyword>
<keyword evidence="6" id="KW-0067">ATP-binding</keyword>
<dbReference type="InterPro" id="IPR001650">
    <property type="entry name" value="Helicase_C-like"/>
</dbReference>
<feature type="domain" description="Helicase C-terminal" evidence="15">
    <location>
        <begin position="344"/>
        <end position="503"/>
    </location>
</feature>
<accession>A0A1L9RFP1</accession>
<dbReference type="VEuPathDB" id="FungiDB:ASPWEDRAFT_60343"/>
<evidence type="ECO:0000256" key="1">
    <source>
        <dbReference type="ARBA" id="ARBA00022721"/>
    </source>
</evidence>
<dbReference type="InterPro" id="IPR038248">
    <property type="entry name" value="Dicer_dimer_sf"/>
</dbReference>
<dbReference type="CDD" id="cd18802">
    <property type="entry name" value="SF2_C_dicer"/>
    <property type="match status" value="1"/>
</dbReference>
<evidence type="ECO:0000259" key="14">
    <source>
        <dbReference type="PROSITE" id="PS51192"/>
    </source>
</evidence>
<dbReference type="SMART" id="SM00535">
    <property type="entry name" value="RIBOc"/>
    <property type="match status" value="2"/>
</dbReference>
<feature type="compositionally biased region" description="Polar residues" evidence="12">
    <location>
        <begin position="1280"/>
        <end position="1289"/>
    </location>
</feature>
<evidence type="ECO:0000259" key="16">
    <source>
        <dbReference type="PROSITE" id="PS51327"/>
    </source>
</evidence>
<dbReference type="STRING" id="1073089.A0A1L9RFP1"/>
<evidence type="ECO:0000256" key="5">
    <source>
        <dbReference type="ARBA" id="ARBA00022806"/>
    </source>
</evidence>
<dbReference type="Proteomes" id="UP000184383">
    <property type="component" value="Unassembled WGS sequence"/>
</dbReference>
<evidence type="ECO:0000256" key="4">
    <source>
        <dbReference type="ARBA" id="ARBA00022801"/>
    </source>
</evidence>
<name>A0A1L9RFP1_ASPWE</name>
<feature type="domain" description="RNase III" evidence="13">
    <location>
        <begin position="895"/>
        <end position="1007"/>
    </location>
</feature>
<keyword evidence="8" id="KW-0051">Antiviral defense</keyword>
<keyword evidence="2" id="KW-0677">Repeat</keyword>
<evidence type="ECO:0000256" key="6">
    <source>
        <dbReference type="ARBA" id="ARBA00022840"/>
    </source>
</evidence>
<dbReference type="GO" id="GO:0030422">
    <property type="term" value="P:siRNA processing"/>
    <property type="evidence" value="ECO:0007669"/>
    <property type="project" value="TreeGrafter"/>
</dbReference>
<organism evidence="17 18">
    <name type="scientific">Aspergillus wentii DTO 134E9</name>
    <dbReference type="NCBI Taxonomy" id="1073089"/>
    <lineage>
        <taxon>Eukaryota</taxon>
        <taxon>Fungi</taxon>
        <taxon>Dikarya</taxon>
        <taxon>Ascomycota</taxon>
        <taxon>Pezizomycotina</taxon>
        <taxon>Eurotiomycetes</taxon>
        <taxon>Eurotiomycetidae</taxon>
        <taxon>Eurotiales</taxon>
        <taxon>Aspergillaceae</taxon>
        <taxon>Aspergillus</taxon>
        <taxon>Aspergillus subgen. Cremei</taxon>
    </lineage>
</organism>
<keyword evidence="18" id="KW-1185">Reference proteome</keyword>
<evidence type="ECO:0000313" key="17">
    <source>
        <dbReference type="EMBL" id="OJJ33741.1"/>
    </source>
</evidence>
<dbReference type="GO" id="GO:0051607">
    <property type="term" value="P:defense response to virus"/>
    <property type="evidence" value="ECO:0007669"/>
    <property type="project" value="UniProtKB-KW"/>
</dbReference>
<dbReference type="GO" id="GO:0003723">
    <property type="term" value="F:RNA binding"/>
    <property type="evidence" value="ECO:0007669"/>
    <property type="project" value="UniProtKB-UniRule"/>
</dbReference>
<dbReference type="GO" id="GO:0005634">
    <property type="term" value="C:nucleus"/>
    <property type="evidence" value="ECO:0007669"/>
    <property type="project" value="TreeGrafter"/>
</dbReference>
<dbReference type="Gene3D" id="3.40.50.300">
    <property type="entry name" value="P-loop containing nucleotide triphosphate hydrolases"/>
    <property type="match status" value="2"/>
</dbReference>
<evidence type="ECO:0000256" key="2">
    <source>
        <dbReference type="ARBA" id="ARBA00022737"/>
    </source>
</evidence>
<evidence type="ECO:0000256" key="11">
    <source>
        <dbReference type="SAM" id="Coils"/>
    </source>
</evidence>
<dbReference type="Pfam" id="PF03368">
    <property type="entry name" value="Dicer_dimer"/>
    <property type="match status" value="1"/>
</dbReference>
<sequence length="1289" mass="144771">METQQFQAREYQVEMLNESLVQNIVVVMPTGTGKTQIAIMRMLLEIDRQESDKINWFLCPTVAICEQHMKTISTRVPPMWCRSFTSSDHVDHWGNKAIWDDALSGIRIAISTYQVLYDALLHGYIRMDRLSLLVFDEAHNCTKNNPANKIMQRFYHSKGDQCAHPLPKVLGLTASPVLSDASTLHTVEKNLGSLCKMPRQFYAQLLQFTNRPVIECHQSSNTLPKAEPAPPLLAKLHTILFPSTESTYNAKEPKVRRSDKMSRFFQSSEKINLELGGWAATRYMQASITQFKDGMRANAEKTDIVNSGKQHAMEALCSLGVLEQYTSEMQPEDISPMCQCLVSALVQEYSNEFCGLVFVSQRATALALKWLIEDHPDTKNLFRCGTFVGMSTFQHSSTNLGDLHDIKSQTETLERFRQRSINLIIATDALEEGIDVPACNTVLNFNCPLNLKSFIQRRGRARAEKAKFIVIVNHDADVQYLSSIEKAENELIKQYQDEERLVREFENDDTASHIRELMSLSIASTGALLAMGDAVRYLYVFVAKLSTQAYGNSKPLFHCEPNASGEFQATVRLPSCLDPSLHKFTSSSSWPNKKSAREDAAVRAYKALYRAGLVNDHLAPTMPSDILGQDFQMQSHYIIADQLNHWLDLARIWDLDGQVYSHELRIIRPQMHEIKLFLILPTSITTEIRIPLYISSCTTYTAVLSPGQAANVQIPVCQEATNLILQSINRGTWTCDDIDYVFLLIPDIESNVVAEFVQEYRGTTSLIEALRNRIPPMSLGLLRCLERLCRPLVVESWTLPEDDTLDTSEMLLSALGKMQPLTRCRNFLHARQNASMDKASTRERVLQMNLKADKNTLLVKEYSVDRLPSTFTQAAVLIPSITHEVGVYLVAERLASLLFGDSAATFRRIDLLAIAIRPTSIEHRSDFRFLAFLGDAMIKCLVARQLFLHHVLWHEGLLSQVSQTILSDAGLAQAISQSDLPNPRLVGAATLADMVKALAGAAFLDNGIDNAAACLAKLVPRIKSWSTSSLHDGTYAETRPKNVASAAATMDLEKLLDYIFMDKSLAKEAMTHPSCTGLSGTTSFRRLAFLGMSVLEWVVVDYLHRQNASLSPRRLQSLKSAVTNKMFLTFVCLSFHRKLGKTTIVANDERNISTCREEYPVHLWNFIKWNEDGMSAVFSQITQKLAEVDIIRHELWEQGVYPWARLSALGNIKALSDIVKSIFGAVYVDSLAKFRNCEILAERFGILPILQHLILYNIDTDHPKETSHHIPPPTQLGAAPQTSSVSQLG</sequence>
<reference evidence="18" key="1">
    <citation type="journal article" date="2017" name="Genome Biol.">
        <title>Comparative genomics reveals high biological diversity and specific adaptations in the industrially and medically important fungal genus Aspergillus.</title>
        <authorList>
            <person name="de Vries R.P."/>
            <person name="Riley R."/>
            <person name="Wiebenga A."/>
            <person name="Aguilar-Osorio G."/>
            <person name="Amillis S."/>
            <person name="Uchima C.A."/>
            <person name="Anderluh G."/>
            <person name="Asadollahi M."/>
            <person name="Askin M."/>
            <person name="Barry K."/>
            <person name="Battaglia E."/>
            <person name="Bayram O."/>
            <person name="Benocci T."/>
            <person name="Braus-Stromeyer S.A."/>
            <person name="Caldana C."/>
            <person name="Canovas D."/>
            <person name="Cerqueira G.C."/>
            <person name="Chen F."/>
            <person name="Chen W."/>
            <person name="Choi C."/>
            <person name="Clum A."/>
            <person name="Dos Santos R.A."/>
            <person name="Damasio A.R."/>
            <person name="Diallinas G."/>
            <person name="Emri T."/>
            <person name="Fekete E."/>
            <person name="Flipphi M."/>
            <person name="Freyberg S."/>
            <person name="Gallo A."/>
            <person name="Gournas C."/>
            <person name="Habgood R."/>
            <person name="Hainaut M."/>
            <person name="Harispe M.L."/>
            <person name="Henrissat B."/>
            <person name="Hilden K.S."/>
            <person name="Hope R."/>
            <person name="Hossain A."/>
            <person name="Karabika E."/>
            <person name="Karaffa L."/>
            <person name="Karanyi Z."/>
            <person name="Krasevec N."/>
            <person name="Kuo A."/>
            <person name="Kusch H."/>
            <person name="LaButti K."/>
            <person name="Lagendijk E.L."/>
            <person name="Lapidus A."/>
            <person name="Levasseur A."/>
            <person name="Lindquist E."/>
            <person name="Lipzen A."/>
            <person name="Logrieco A.F."/>
            <person name="MacCabe A."/>
            <person name="Maekelae M.R."/>
            <person name="Malavazi I."/>
            <person name="Melin P."/>
            <person name="Meyer V."/>
            <person name="Mielnichuk N."/>
            <person name="Miskei M."/>
            <person name="Molnar A.P."/>
            <person name="Mule G."/>
            <person name="Ngan C.Y."/>
            <person name="Orejas M."/>
            <person name="Orosz E."/>
            <person name="Ouedraogo J.P."/>
            <person name="Overkamp K.M."/>
            <person name="Park H.-S."/>
            <person name="Perrone G."/>
            <person name="Piumi F."/>
            <person name="Punt P.J."/>
            <person name="Ram A.F."/>
            <person name="Ramon A."/>
            <person name="Rauscher S."/>
            <person name="Record E."/>
            <person name="Riano-Pachon D.M."/>
            <person name="Robert V."/>
            <person name="Roehrig J."/>
            <person name="Ruller R."/>
            <person name="Salamov A."/>
            <person name="Salih N.S."/>
            <person name="Samson R.A."/>
            <person name="Sandor E."/>
            <person name="Sanguinetti M."/>
            <person name="Schuetze T."/>
            <person name="Sepcic K."/>
            <person name="Shelest E."/>
            <person name="Sherlock G."/>
            <person name="Sophianopoulou V."/>
            <person name="Squina F.M."/>
            <person name="Sun H."/>
            <person name="Susca A."/>
            <person name="Todd R.B."/>
            <person name="Tsang A."/>
            <person name="Unkles S.E."/>
            <person name="van de Wiele N."/>
            <person name="van Rossen-Uffink D."/>
            <person name="Oliveira J.V."/>
            <person name="Vesth T.C."/>
            <person name="Visser J."/>
            <person name="Yu J.-H."/>
            <person name="Zhou M."/>
            <person name="Andersen M.R."/>
            <person name="Archer D.B."/>
            <person name="Baker S.E."/>
            <person name="Benoit I."/>
            <person name="Brakhage A.A."/>
            <person name="Braus G.H."/>
            <person name="Fischer R."/>
            <person name="Frisvad J.C."/>
            <person name="Goldman G.H."/>
            <person name="Houbraken J."/>
            <person name="Oakley B."/>
            <person name="Pocsi I."/>
            <person name="Scazzocchio C."/>
            <person name="Seiboth B."/>
            <person name="vanKuyk P.A."/>
            <person name="Wortman J."/>
            <person name="Dyer P.S."/>
            <person name="Grigoriev I.V."/>
        </authorList>
    </citation>
    <scope>NUCLEOTIDE SEQUENCE [LARGE SCALE GENOMIC DNA]</scope>
    <source>
        <strain evidence="18">DTO 134E9</strain>
    </source>
</reference>
<dbReference type="GO" id="GO:0050688">
    <property type="term" value="P:regulation of defense response to virus"/>
    <property type="evidence" value="ECO:0007669"/>
    <property type="project" value="UniProtKB-KW"/>
</dbReference>
<dbReference type="PANTHER" id="PTHR14950:SF37">
    <property type="entry name" value="ENDORIBONUCLEASE DICER"/>
    <property type="match status" value="1"/>
</dbReference>
<dbReference type="PROSITE" id="PS51194">
    <property type="entry name" value="HELICASE_CTER"/>
    <property type="match status" value="1"/>
</dbReference>
<keyword evidence="1" id="KW-0930">Antiviral protein</keyword>
<keyword evidence="5" id="KW-0347">Helicase</keyword>
<dbReference type="InterPro" id="IPR000999">
    <property type="entry name" value="RNase_III_dom"/>
</dbReference>
<evidence type="ECO:0000259" key="15">
    <source>
        <dbReference type="PROSITE" id="PS51194"/>
    </source>
</evidence>
<evidence type="ECO:0000259" key="13">
    <source>
        <dbReference type="PROSITE" id="PS50142"/>
    </source>
</evidence>
<proteinExistence type="inferred from homology"/>
<keyword evidence="11" id="KW-0175">Coiled coil</keyword>
<dbReference type="Pfam" id="PF00270">
    <property type="entry name" value="DEAD"/>
    <property type="match status" value="1"/>
</dbReference>
<evidence type="ECO:0008006" key="19">
    <source>
        <dbReference type="Google" id="ProtNLM"/>
    </source>
</evidence>